<dbReference type="EMBL" id="ASHM01016391">
    <property type="protein sequence ID" value="PNX98204.1"/>
    <property type="molecule type" value="Genomic_DNA"/>
</dbReference>
<gene>
    <name evidence="2" type="ORF">L195_g021446</name>
</gene>
<dbReference type="AlphaFoldDB" id="A0A2K3N5C8"/>
<dbReference type="Pfam" id="PF03004">
    <property type="entry name" value="Transposase_24"/>
    <property type="match status" value="1"/>
</dbReference>
<organism evidence="2 3">
    <name type="scientific">Trifolium pratense</name>
    <name type="common">Red clover</name>
    <dbReference type="NCBI Taxonomy" id="57577"/>
    <lineage>
        <taxon>Eukaryota</taxon>
        <taxon>Viridiplantae</taxon>
        <taxon>Streptophyta</taxon>
        <taxon>Embryophyta</taxon>
        <taxon>Tracheophyta</taxon>
        <taxon>Spermatophyta</taxon>
        <taxon>Magnoliopsida</taxon>
        <taxon>eudicotyledons</taxon>
        <taxon>Gunneridae</taxon>
        <taxon>Pentapetalae</taxon>
        <taxon>rosids</taxon>
        <taxon>fabids</taxon>
        <taxon>Fabales</taxon>
        <taxon>Fabaceae</taxon>
        <taxon>Papilionoideae</taxon>
        <taxon>50 kb inversion clade</taxon>
        <taxon>NPAAA clade</taxon>
        <taxon>Hologalegina</taxon>
        <taxon>IRL clade</taxon>
        <taxon>Trifolieae</taxon>
        <taxon>Trifolium</taxon>
    </lineage>
</organism>
<evidence type="ECO:0000313" key="3">
    <source>
        <dbReference type="Proteomes" id="UP000236291"/>
    </source>
</evidence>
<comment type="caution">
    <text evidence="2">The sequence shown here is derived from an EMBL/GenBank/DDBJ whole genome shotgun (WGS) entry which is preliminary data.</text>
</comment>
<dbReference type="Proteomes" id="UP000236291">
    <property type="component" value="Unassembled WGS sequence"/>
</dbReference>
<evidence type="ECO:0000256" key="1">
    <source>
        <dbReference type="SAM" id="Phobius"/>
    </source>
</evidence>
<evidence type="ECO:0000313" key="2">
    <source>
        <dbReference type="EMBL" id="PNX98204.1"/>
    </source>
</evidence>
<feature type="non-terminal residue" evidence="2">
    <location>
        <position position="1"/>
    </location>
</feature>
<protein>
    <submittedName>
        <fullName evidence="2">Uncharacterized protein</fullName>
    </submittedName>
</protein>
<proteinExistence type="predicted"/>
<name>A0A2K3N5C8_TRIPR</name>
<keyword evidence="1" id="KW-1133">Transmembrane helix</keyword>
<reference evidence="2 3" key="1">
    <citation type="journal article" date="2014" name="Am. J. Bot.">
        <title>Genome assembly and annotation for red clover (Trifolium pratense; Fabaceae).</title>
        <authorList>
            <person name="Istvanek J."/>
            <person name="Jaros M."/>
            <person name="Krenek A."/>
            <person name="Repkova J."/>
        </authorList>
    </citation>
    <scope>NUCLEOTIDE SEQUENCE [LARGE SCALE GENOMIC DNA]</scope>
    <source>
        <strain evidence="3">cv. Tatra</strain>
        <tissue evidence="2">Young leaves</tissue>
    </source>
</reference>
<feature type="transmembrane region" description="Helical" evidence="1">
    <location>
        <begin position="20"/>
        <end position="40"/>
    </location>
</feature>
<sequence>FLGSLGEALVCLVVGVYFDMYLFTLSLFSLYLFLVIGGSISMGEHEHRMVATTGVKPTMEEVFAKCHIRKDKSWVDRRAEDTYVNFKKRKTELFEMSLPQNQDGEGLSCESRHNMPDDITIWNEVVPKVYGILEDSRKFVTHVGF</sequence>
<keyword evidence="1" id="KW-0812">Transmembrane</keyword>
<reference evidence="2 3" key="2">
    <citation type="journal article" date="2017" name="Front. Plant Sci.">
        <title>Gene Classification and Mining of Molecular Markers Useful in Red Clover (Trifolium pratense) Breeding.</title>
        <authorList>
            <person name="Istvanek J."/>
            <person name="Dluhosova J."/>
            <person name="Dluhos P."/>
            <person name="Patkova L."/>
            <person name="Nedelnik J."/>
            <person name="Repkova J."/>
        </authorList>
    </citation>
    <scope>NUCLEOTIDE SEQUENCE [LARGE SCALE GENOMIC DNA]</scope>
    <source>
        <strain evidence="3">cv. Tatra</strain>
        <tissue evidence="2">Young leaves</tissue>
    </source>
</reference>
<keyword evidence="1" id="KW-0472">Membrane</keyword>
<accession>A0A2K3N5C8</accession>
<dbReference type="InterPro" id="IPR004252">
    <property type="entry name" value="Probable_transposase_24"/>
</dbReference>